<protein>
    <submittedName>
        <fullName evidence="1">Uncharacterized protein</fullName>
    </submittedName>
</protein>
<organism evidence="1 2">
    <name type="scientific">Russula earlei</name>
    <dbReference type="NCBI Taxonomy" id="71964"/>
    <lineage>
        <taxon>Eukaryota</taxon>
        <taxon>Fungi</taxon>
        <taxon>Dikarya</taxon>
        <taxon>Basidiomycota</taxon>
        <taxon>Agaricomycotina</taxon>
        <taxon>Agaricomycetes</taxon>
        <taxon>Russulales</taxon>
        <taxon>Russulaceae</taxon>
        <taxon>Russula</taxon>
    </lineage>
</organism>
<proteinExistence type="predicted"/>
<gene>
    <name evidence="1" type="ORF">F5148DRAFT_1152221</name>
</gene>
<comment type="caution">
    <text evidence="1">The sequence shown here is derived from an EMBL/GenBank/DDBJ whole genome shotgun (WGS) entry which is preliminary data.</text>
</comment>
<dbReference type="EMBL" id="JAGFNK010000337">
    <property type="protein sequence ID" value="KAI9452395.1"/>
    <property type="molecule type" value="Genomic_DNA"/>
</dbReference>
<name>A0ACC0TYA3_9AGAM</name>
<keyword evidence="2" id="KW-1185">Reference proteome</keyword>
<evidence type="ECO:0000313" key="1">
    <source>
        <dbReference type="EMBL" id="KAI9452395.1"/>
    </source>
</evidence>
<accession>A0ACC0TYA3</accession>
<sequence length="155" mass="16990">MAEGITDTKGNPGLVVTSENEAENAAKLIGKDRNSEPRAVDEPCSLESPLVLISEHLYTVRILQRDIIGIGQGGSSLSLFVMYYMMIGNGVERSRTYGIVVVEEHEQSSDSGWKQEKRIFGECVRKEEPSAIMHANLVCSNKIALGLVLVLDIAR</sequence>
<reference evidence="1" key="1">
    <citation type="submission" date="2021-03" db="EMBL/GenBank/DDBJ databases">
        <title>Evolutionary priming and transition to the ectomycorrhizal habit in an iconic lineage of mushroom-forming fungi: is preadaptation a requirement?</title>
        <authorList>
            <consortium name="DOE Joint Genome Institute"/>
            <person name="Looney B.P."/>
            <person name="Miyauchi S."/>
            <person name="Morin E."/>
            <person name="Drula E."/>
            <person name="Courty P.E."/>
            <person name="Chicoki N."/>
            <person name="Fauchery L."/>
            <person name="Kohler A."/>
            <person name="Kuo A."/>
            <person name="LaButti K."/>
            <person name="Pangilinan J."/>
            <person name="Lipzen A."/>
            <person name="Riley R."/>
            <person name="Andreopoulos W."/>
            <person name="He G."/>
            <person name="Johnson J."/>
            <person name="Barry K.W."/>
            <person name="Grigoriev I.V."/>
            <person name="Nagy L."/>
            <person name="Hibbett D."/>
            <person name="Henrissat B."/>
            <person name="Matheny P.B."/>
            <person name="Labbe J."/>
            <person name="Martin A.F."/>
        </authorList>
    </citation>
    <scope>NUCLEOTIDE SEQUENCE</scope>
    <source>
        <strain evidence="1">BPL698</strain>
    </source>
</reference>
<evidence type="ECO:0000313" key="2">
    <source>
        <dbReference type="Proteomes" id="UP001207468"/>
    </source>
</evidence>
<dbReference type="Proteomes" id="UP001207468">
    <property type="component" value="Unassembled WGS sequence"/>
</dbReference>